<evidence type="ECO:0000313" key="2">
    <source>
        <dbReference type="EMBL" id="SKC39263.1"/>
    </source>
</evidence>
<dbReference type="InterPro" id="IPR011991">
    <property type="entry name" value="ArsR-like_HTH"/>
</dbReference>
<dbReference type="InterPro" id="IPR001845">
    <property type="entry name" value="HTH_ArsR_DNA-bd_dom"/>
</dbReference>
<dbReference type="InterPro" id="IPR036388">
    <property type="entry name" value="WH-like_DNA-bd_sf"/>
</dbReference>
<organism evidence="2 3">
    <name type="scientific">Plantibacter cousiniae</name>
    <name type="common">nom. nud.</name>
    <dbReference type="NCBI Taxonomy" id="199709"/>
    <lineage>
        <taxon>Bacteria</taxon>
        <taxon>Bacillati</taxon>
        <taxon>Actinomycetota</taxon>
        <taxon>Actinomycetes</taxon>
        <taxon>Micrococcales</taxon>
        <taxon>Microbacteriaceae</taxon>
        <taxon>Plantibacter</taxon>
    </lineage>
</organism>
<evidence type="ECO:0000313" key="3">
    <source>
        <dbReference type="Proteomes" id="UP000190827"/>
    </source>
</evidence>
<name>A0ABY1LGW5_9MICO</name>
<dbReference type="SMART" id="SM00418">
    <property type="entry name" value="HTH_ARSR"/>
    <property type="match status" value="1"/>
</dbReference>
<dbReference type="PROSITE" id="PS50987">
    <property type="entry name" value="HTH_ARSR_2"/>
    <property type="match status" value="1"/>
</dbReference>
<dbReference type="InterPro" id="IPR036390">
    <property type="entry name" value="WH_DNA-bd_sf"/>
</dbReference>
<dbReference type="EMBL" id="FUZO01000001">
    <property type="protein sequence ID" value="SKC39263.1"/>
    <property type="molecule type" value="Genomic_DNA"/>
</dbReference>
<comment type="caution">
    <text evidence="2">The sequence shown here is derived from an EMBL/GenBank/DDBJ whole genome shotgun (WGS) entry which is preliminary data.</text>
</comment>
<sequence length="123" mass="13973">MSNDWTIRAFRSLFNYYRTMPAPADLTHPDREAIELPAVLFALSDPDRLEMVRQLRDGPMDAANCTALDPTIPKSTKSHLMKVLREAGVIRNEPNGRHRTLTLRRDDLDTRFPGLLDAVLDAD</sequence>
<accession>A0ABY1LGW5</accession>
<dbReference type="Gene3D" id="1.10.10.10">
    <property type="entry name" value="Winged helix-like DNA-binding domain superfamily/Winged helix DNA-binding domain"/>
    <property type="match status" value="1"/>
</dbReference>
<proteinExistence type="predicted"/>
<dbReference type="Proteomes" id="UP000190827">
    <property type="component" value="Unassembled WGS sequence"/>
</dbReference>
<dbReference type="CDD" id="cd00090">
    <property type="entry name" value="HTH_ARSR"/>
    <property type="match status" value="1"/>
</dbReference>
<reference evidence="2 3" key="1">
    <citation type="submission" date="2017-02" db="EMBL/GenBank/DDBJ databases">
        <authorList>
            <person name="Varghese N."/>
            <person name="Submissions S."/>
        </authorList>
    </citation>
    <scope>NUCLEOTIDE SEQUENCE [LARGE SCALE GENOMIC DNA]</scope>
    <source>
        <strain evidence="2 3">VKM Ac-1787</strain>
    </source>
</reference>
<gene>
    <name evidence="2" type="ORF">SAMN06295973_0492</name>
</gene>
<evidence type="ECO:0000259" key="1">
    <source>
        <dbReference type="PROSITE" id="PS50987"/>
    </source>
</evidence>
<feature type="domain" description="HTH arsR-type" evidence="1">
    <location>
        <begin position="28"/>
        <end position="123"/>
    </location>
</feature>
<dbReference type="SUPFAM" id="SSF46785">
    <property type="entry name" value="Winged helix' DNA-binding domain"/>
    <property type="match status" value="1"/>
</dbReference>
<keyword evidence="3" id="KW-1185">Reference proteome</keyword>
<dbReference type="PRINTS" id="PR00778">
    <property type="entry name" value="HTHARSR"/>
</dbReference>
<protein>
    <submittedName>
        <fullName evidence="2">Transcriptional regulator, ArsR family</fullName>
    </submittedName>
</protein>